<dbReference type="SMART" id="SM00504">
    <property type="entry name" value="Ubox"/>
    <property type="match status" value="1"/>
</dbReference>
<dbReference type="SUPFAM" id="SSF57850">
    <property type="entry name" value="RING/U-box"/>
    <property type="match status" value="1"/>
</dbReference>
<proteinExistence type="predicted"/>
<reference evidence="3" key="1">
    <citation type="submission" date="2014-05" db="EMBL/GenBank/DDBJ databases">
        <title>The transcriptome of the halophilic microalga Tetraselmis sp. GSL018 isolated from the Great Salt Lake, Utah.</title>
        <authorList>
            <person name="Jinkerson R.E."/>
            <person name="D'Adamo S."/>
            <person name="Posewitz M.C."/>
        </authorList>
    </citation>
    <scope>NUCLEOTIDE SEQUENCE</scope>
    <source>
        <strain evidence="3">GSL018</strain>
    </source>
</reference>
<dbReference type="GO" id="GO:0016567">
    <property type="term" value="P:protein ubiquitination"/>
    <property type="evidence" value="ECO:0007669"/>
    <property type="project" value="UniProtKB-UniPathway"/>
</dbReference>
<gene>
    <name evidence="3" type="ORF">TSPGSL018_23268</name>
</gene>
<evidence type="ECO:0000313" key="3">
    <source>
        <dbReference type="EMBL" id="JAC62472.1"/>
    </source>
</evidence>
<evidence type="ECO:0000259" key="2">
    <source>
        <dbReference type="PROSITE" id="PS51698"/>
    </source>
</evidence>
<organism evidence="3">
    <name type="scientific">Tetraselmis sp. GSL018</name>
    <dbReference type="NCBI Taxonomy" id="582737"/>
    <lineage>
        <taxon>Eukaryota</taxon>
        <taxon>Viridiplantae</taxon>
        <taxon>Chlorophyta</taxon>
        <taxon>core chlorophytes</taxon>
        <taxon>Chlorodendrophyceae</taxon>
        <taxon>Chlorodendrales</taxon>
        <taxon>Chlorodendraceae</taxon>
        <taxon>Tetraselmis</taxon>
    </lineage>
</organism>
<evidence type="ECO:0000256" key="1">
    <source>
        <dbReference type="SAM" id="MobiDB-lite"/>
    </source>
</evidence>
<protein>
    <submittedName>
        <fullName evidence="3">U-box-domain-containing protein</fullName>
    </submittedName>
</protein>
<dbReference type="InterPro" id="IPR052085">
    <property type="entry name" value="WD-SAM-U-box"/>
</dbReference>
<dbReference type="PANTHER" id="PTHR46573">
    <property type="entry name" value="WD REPEAT, SAM AND U-BOX DOMAIN-CONTAINING PROTEIN 1"/>
    <property type="match status" value="1"/>
</dbReference>
<feature type="non-terminal residue" evidence="3">
    <location>
        <position position="204"/>
    </location>
</feature>
<feature type="domain" description="U-box" evidence="2">
    <location>
        <begin position="63"/>
        <end position="136"/>
    </location>
</feature>
<name>A0A061QP80_9CHLO</name>
<dbReference type="Gene3D" id="3.30.40.10">
    <property type="entry name" value="Zinc/RING finger domain, C3HC4 (zinc finger)"/>
    <property type="match status" value="1"/>
</dbReference>
<feature type="compositionally biased region" description="Polar residues" evidence="1">
    <location>
        <begin position="7"/>
        <end position="43"/>
    </location>
</feature>
<dbReference type="CDD" id="cd16655">
    <property type="entry name" value="RING-Ubox_WDSUB1-like"/>
    <property type="match status" value="1"/>
</dbReference>
<dbReference type="PROSITE" id="PS51698">
    <property type="entry name" value="U_BOX"/>
    <property type="match status" value="1"/>
</dbReference>
<feature type="region of interest" description="Disordered" evidence="1">
    <location>
        <begin position="1"/>
        <end position="48"/>
    </location>
</feature>
<dbReference type="AlphaFoldDB" id="A0A061QP80"/>
<sequence>MNEKLRTSPTRTKSSSHQDSIAKTRMNLSPYSEAQSPESLSSNKRSDNAERSAIEPRLRWLFETPEDLICPISYDIFRDPVINCVGQVYDRASITAFMRESRTDPITRLPLADTVLTPVFLLRSRAHEYCRTAACACVSEACNMDCRIPSQLLRRAVELIGSGAEEVSAEDIPVAGLSPACVRFVRAHPDGADDGTALRLLAEG</sequence>
<dbReference type="UniPathway" id="UPA00143"/>
<dbReference type="Pfam" id="PF04564">
    <property type="entry name" value="U-box"/>
    <property type="match status" value="1"/>
</dbReference>
<dbReference type="PANTHER" id="PTHR46573:SF2">
    <property type="entry name" value="U-BOX DOMAIN-CONTAINING PROTEIN"/>
    <property type="match status" value="1"/>
</dbReference>
<dbReference type="InterPro" id="IPR013083">
    <property type="entry name" value="Znf_RING/FYVE/PHD"/>
</dbReference>
<dbReference type="EMBL" id="GBEZ01024523">
    <property type="protein sequence ID" value="JAC62472.1"/>
    <property type="molecule type" value="Transcribed_RNA"/>
</dbReference>
<dbReference type="InterPro" id="IPR003613">
    <property type="entry name" value="Ubox_domain"/>
</dbReference>
<dbReference type="GO" id="GO:0004842">
    <property type="term" value="F:ubiquitin-protein transferase activity"/>
    <property type="evidence" value="ECO:0007669"/>
    <property type="project" value="InterPro"/>
</dbReference>
<accession>A0A061QP80</accession>